<keyword evidence="5" id="KW-0378">Hydrolase</keyword>
<dbReference type="Gene3D" id="3.40.50.300">
    <property type="entry name" value="P-loop containing nucleotide triphosphate hydrolases"/>
    <property type="match status" value="2"/>
</dbReference>
<evidence type="ECO:0000313" key="6">
    <source>
        <dbReference type="Proteomes" id="UP000467636"/>
    </source>
</evidence>
<sequence length="1710" mass="190054">MDIFRIHQELIDDYRLFTTSAIEPREPRISQHVADELAKQTQWPEPWLSLNPMFATGGSIDELVAEDLLHPECAKIFRPKRDMADVGTAPITLHRHQREAIQTAQSSKSYVLTTGTGSGKSLAYIIPIVDHVLRQEPRQPGVKAIIVYPMNALANSQVGELEKFLRYGYGEGNEPVTFARYTGQEKDERRDEILRNPPDILLTNYVMLELLLTRPEERRRLVGAATGLPFLVLDELHTYRGRQGADVAMLVRRVRGACQSPQLQCIGTSATMASGGTLEDQQRVVAEVASALFGTDITPDRVIGETLDRATVGDPEDVGGLTREVRKCGATGDYDALASSPLATWIETTFGLTTEPQSGRVIRQRPARVHDSAARLAGRTGCTVDECEQAIRATLLAGSAVRNPTTGRPLFAFRLHQFLSKGDTVYVSIEEEQRRHITSQYQVTVPDHPDQLLMPLAFCRECGQEYLVVARSTLSAEVVYRPRRDRDASGGDQANGYLYISTDQPWPVDPLLEGRLPDSWLIDGAIVDRRKQYLPRRIRVDVGGNEVTGGGVDAAFVPAPFRFCLRCKVSYEQARGSDFAKLATLDVEGRSSAVSVLSTSIVRSLDKIPESELSAEARKLLTFVDNRQDASLQTGHFNDFVQMTQLRGALHRAVQQSALRHDDVAEHVVAALGLPFADYSANPQAVYGARTAAERAFKEFVEYRLYADLQRGWRVTMPNLEQTGLLRIGYESLEEIAADASLWEPAYPPLRDAQAGQREELCRIVLDEFRRELAVDVECLTEDGFDRVKRQSDQHLAGLWAIPLYEPRPRPGAVSTTSGQRGTLRADVRMTGRSAVGRYIRERSGLSLAGAPLDVSDAQRVIEDLLATLDRAGLLTTVDLPGATGANYRLKASAVIWNAGDGKHGAPDPLRRGFDPDQGTRVNPYFLDLYRNTAADLGGMHAREHTAQVSAADREEREKRFRSGDLKVMYCSPTMELGVDIASLNAVMMRNVPPTPANYAQRSGRAGRSGQPALVTTYCATGNAHDQYYFRRSEDMVAGSVAAPRLDLTNEALLASHLHALWLAETRASLHTRMPQLLDLDAPDMPLSADLQRALADSDAVRRATDRAGELMAPLAEELQRTSWWHDGWAEAVITNAESQFNRACERWRELYRAALDDQKEQNRIILEPTVPKRARDAADARRRDAEGQLRLLRNEDTDQAFSDFYTYRYFASEGFLPGYNFPRLPLAAYIPGARQAAGTRGNYLQRPRFLAISEFGPGAIIYHEGARYEVKRIQVPMTAGGIGTVELQDAYRCESCAYHHVRRPGLDVCENCDTALGQPQHGLMRMQTVFTRRRERISSDEEERRRAGFELHTSYRFSQHGPRLGRLDATTSGADGQPLVALSYGDTATVRVTNVGRRRRKNPNELGYWLDTVKGDWLSEKAAEDATPQDDGLGDAADVPTKHKVIPYVEDTRNILVLRLAAPVSVQVATGLRYALERGMEAEFQLEDSELSSEALPDDDERGRMLFTESAEGGAGVLRRLHTEPDALARAARQALQIAHFTPDGADLGQADGARERCEKACYDCLLSYANQHEHAVIDRHAVRDLLLKLASATTTAVTADRPRGEHVEQLRAQCETDLERGFIDLLVEHDLVLPDGVREQIAGIRADFAFRNTDSSLAVFVEPESPDDAGEVEDKLMDAGWSVLRLRPGQDWLAQVRQHPYVFGEGRV</sequence>
<evidence type="ECO:0000256" key="1">
    <source>
        <dbReference type="ARBA" id="ARBA00022741"/>
    </source>
</evidence>
<dbReference type="GO" id="GO:0016887">
    <property type="term" value="F:ATP hydrolysis activity"/>
    <property type="evidence" value="ECO:0007669"/>
    <property type="project" value="TreeGrafter"/>
</dbReference>
<reference evidence="5 6" key="1">
    <citation type="journal article" date="2019" name="Emerg. Microbes Infect.">
        <title>Comprehensive subspecies identification of 175 nontuberculous mycobacteria species based on 7547 genomic profiles.</title>
        <authorList>
            <person name="Matsumoto Y."/>
            <person name="Kinjo T."/>
            <person name="Motooka D."/>
            <person name="Nabeya D."/>
            <person name="Jung N."/>
            <person name="Uechi K."/>
            <person name="Horii T."/>
            <person name="Iida T."/>
            <person name="Fujita J."/>
            <person name="Nakamura S."/>
        </authorList>
    </citation>
    <scope>NUCLEOTIDE SEQUENCE [LARGE SCALE GENOMIC DNA]</scope>
    <source>
        <strain evidence="5 6">JCM 12143</strain>
    </source>
</reference>
<keyword evidence="1" id="KW-0547">Nucleotide-binding</keyword>
<dbReference type="EMBL" id="AP022564">
    <property type="protein sequence ID" value="BBX24039.1"/>
    <property type="molecule type" value="Genomic_DNA"/>
</dbReference>
<dbReference type="Pfam" id="PF09369">
    <property type="entry name" value="MZB"/>
    <property type="match status" value="1"/>
</dbReference>
<dbReference type="SMART" id="SM00490">
    <property type="entry name" value="HELICc"/>
    <property type="match status" value="1"/>
</dbReference>
<evidence type="ECO:0000256" key="2">
    <source>
        <dbReference type="ARBA" id="ARBA00022840"/>
    </source>
</evidence>
<dbReference type="PANTHER" id="PTHR47962">
    <property type="entry name" value="ATP-DEPENDENT HELICASE LHR-RELATED-RELATED"/>
    <property type="match status" value="1"/>
</dbReference>
<evidence type="ECO:0000259" key="4">
    <source>
        <dbReference type="PROSITE" id="PS51194"/>
    </source>
</evidence>
<dbReference type="InterPro" id="IPR052511">
    <property type="entry name" value="ATP-dep_Helicase"/>
</dbReference>
<dbReference type="SUPFAM" id="SSF52540">
    <property type="entry name" value="P-loop containing nucleoside triphosphate hydrolases"/>
    <property type="match status" value="2"/>
</dbReference>
<gene>
    <name evidence="5" type="ORF">MTER_34500</name>
</gene>
<dbReference type="InterPro" id="IPR001650">
    <property type="entry name" value="Helicase_C-like"/>
</dbReference>
<dbReference type="Pfam" id="PF00270">
    <property type="entry name" value="DEAD"/>
    <property type="match status" value="1"/>
</dbReference>
<dbReference type="RefSeq" id="WP_085259829.1">
    <property type="nucleotide sequence ID" value="NZ_AP022564.1"/>
</dbReference>
<dbReference type="GO" id="GO:0005524">
    <property type="term" value="F:ATP binding"/>
    <property type="evidence" value="ECO:0007669"/>
    <property type="project" value="UniProtKB-KW"/>
</dbReference>
<keyword evidence="5" id="KW-0347">Helicase</keyword>
<dbReference type="CDD" id="cd17923">
    <property type="entry name" value="DEXHc_Hrq1-like"/>
    <property type="match status" value="1"/>
</dbReference>
<evidence type="ECO:0000259" key="3">
    <source>
        <dbReference type="PROSITE" id="PS51192"/>
    </source>
</evidence>
<name>A0AAD1HZ38_9MYCO</name>
<dbReference type="InterPro" id="IPR027417">
    <property type="entry name" value="P-loop_NTPase"/>
</dbReference>
<dbReference type="GO" id="GO:0003677">
    <property type="term" value="F:DNA binding"/>
    <property type="evidence" value="ECO:0007669"/>
    <property type="project" value="TreeGrafter"/>
</dbReference>
<dbReference type="InterPro" id="IPR018973">
    <property type="entry name" value="MZB"/>
</dbReference>
<dbReference type="PROSITE" id="PS51192">
    <property type="entry name" value="HELICASE_ATP_BIND_1"/>
    <property type="match status" value="1"/>
</dbReference>
<keyword evidence="6" id="KW-1185">Reference proteome</keyword>
<feature type="domain" description="Helicase C-terminal" evidence="4">
    <location>
        <begin position="909"/>
        <end position="1054"/>
    </location>
</feature>
<evidence type="ECO:0000313" key="5">
    <source>
        <dbReference type="EMBL" id="BBX24039.1"/>
    </source>
</evidence>
<dbReference type="PROSITE" id="PS51194">
    <property type="entry name" value="HELICASE_CTER"/>
    <property type="match status" value="1"/>
</dbReference>
<feature type="domain" description="Helicase ATP-binding" evidence="3">
    <location>
        <begin position="101"/>
        <end position="290"/>
    </location>
</feature>
<protein>
    <submittedName>
        <fullName evidence="5">RNA helicase</fullName>
    </submittedName>
</protein>
<dbReference type="PANTHER" id="PTHR47962:SF5">
    <property type="entry name" value="ATP-DEPENDENT HELICASE LHR-RELATED"/>
    <property type="match status" value="1"/>
</dbReference>
<dbReference type="Pfam" id="PF00271">
    <property type="entry name" value="Helicase_C"/>
    <property type="match status" value="1"/>
</dbReference>
<dbReference type="SMART" id="SM00487">
    <property type="entry name" value="DEXDc"/>
    <property type="match status" value="1"/>
</dbReference>
<dbReference type="Proteomes" id="UP000467636">
    <property type="component" value="Chromosome"/>
</dbReference>
<dbReference type="GO" id="GO:0004386">
    <property type="term" value="F:helicase activity"/>
    <property type="evidence" value="ECO:0007669"/>
    <property type="project" value="UniProtKB-KW"/>
</dbReference>
<dbReference type="InterPro" id="IPR011545">
    <property type="entry name" value="DEAD/DEAH_box_helicase_dom"/>
</dbReference>
<organism evidence="5 6">
    <name type="scientific">Mycolicibacter terrae</name>
    <dbReference type="NCBI Taxonomy" id="1788"/>
    <lineage>
        <taxon>Bacteria</taxon>
        <taxon>Bacillati</taxon>
        <taxon>Actinomycetota</taxon>
        <taxon>Actinomycetes</taxon>
        <taxon>Mycobacteriales</taxon>
        <taxon>Mycobacteriaceae</taxon>
        <taxon>Mycolicibacter</taxon>
    </lineage>
</organism>
<dbReference type="InterPro" id="IPR014001">
    <property type="entry name" value="Helicase_ATP-bd"/>
</dbReference>
<proteinExistence type="predicted"/>
<accession>A0AAD1HZ38</accession>
<keyword evidence="2" id="KW-0067">ATP-binding</keyword>